<proteinExistence type="inferred from homology"/>
<sequence length="441" mass="49444">MIFDSNSLKTLFIKIITKMKLKLLNFILFSIFSYTVSFAQNQQNDSIAPFNLRFQMTSVYQYHPAFKADYSGNNSLQNHEEKALSLTSTLFFDMPLWKGATISLNPEMSGGEGVSGAKGLGGFANGETFRIGQTKPVVYMARMLLEQKIDLGINQSLQFVIGKFGLSDYFDGNTFCHDPRTQFLNWSLMTHGAWDYAANTRGYTDAIYANYQLDTWQIRASIAALPTTANGPNVEFNFNKSNAINVEVEKEMNFKNNDKAIIRVLGFKNVAKMGNYNQASSSFIGTPNIISTRADGRTKYGLGINGEYSHGEQWGAFGRISYNDGKNETWAFTEIDQSASLGINLKGKMWNRKDDFGGIAIATNGLSKDHQKYQQLGGNGFMIGDGNLNYGTEEIAEAFYSFNVPHSHITLSPDYQYIINPGYNRDRGPVQFLSLRFHTEF</sequence>
<dbReference type="STRING" id="551990.SAMN05192550_2002"/>
<comment type="caution">
    <text evidence="4">The sequence shown here is derived from an EMBL/GenBank/DDBJ whole genome shotgun (WGS) entry which is preliminary data.</text>
</comment>
<evidence type="ECO:0008006" key="6">
    <source>
        <dbReference type="Google" id="ProtNLM"/>
    </source>
</evidence>
<evidence type="ECO:0000256" key="3">
    <source>
        <dbReference type="SAM" id="Phobius"/>
    </source>
</evidence>
<protein>
    <recommendedName>
        <fullName evidence="6">Porin</fullName>
    </recommendedName>
</protein>
<keyword evidence="3" id="KW-0812">Transmembrane</keyword>
<evidence type="ECO:0000256" key="2">
    <source>
        <dbReference type="RuleBase" id="RU363072"/>
    </source>
</evidence>
<comment type="similarity">
    <text evidence="1 2">Belongs to the OprB family.</text>
</comment>
<dbReference type="Proteomes" id="UP000093226">
    <property type="component" value="Unassembled WGS sequence"/>
</dbReference>
<dbReference type="GO" id="GO:0008643">
    <property type="term" value="P:carbohydrate transport"/>
    <property type="evidence" value="ECO:0007669"/>
    <property type="project" value="InterPro"/>
</dbReference>
<accession>A0A1B9DZE1</accession>
<evidence type="ECO:0000256" key="1">
    <source>
        <dbReference type="ARBA" id="ARBA00008769"/>
    </source>
</evidence>
<keyword evidence="3" id="KW-0472">Membrane</keyword>
<dbReference type="InterPro" id="IPR007049">
    <property type="entry name" value="Carb-sel_porin_OprB"/>
</dbReference>
<feature type="transmembrane region" description="Helical" evidence="3">
    <location>
        <begin position="21"/>
        <end position="39"/>
    </location>
</feature>
<evidence type="ECO:0000313" key="5">
    <source>
        <dbReference type="Proteomes" id="UP000093226"/>
    </source>
</evidence>
<reference evidence="5" key="1">
    <citation type="submission" date="2016-03" db="EMBL/GenBank/DDBJ databases">
        <title>Draft genome sequence of Paenibacillus glacialis DSM 22343.</title>
        <authorList>
            <person name="Shin S.-K."/>
            <person name="Yi H."/>
        </authorList>
    </citation>
    <scope>NUCLEOTIDE SEQUENCE [LARGE SCALE GENOMIC DNA]</scope>
    <source>
        <strain evidence="5">NBRC 105008</strain>
    </source>
</reference>
<gene>
    <name evidence="4" type="ORF">FBGL_00995</name>
</gene>
<dbReference type="GO" id="GO:0015288">
    <property type="term" value="F:porin activity"/>
    <property type="evidence" value="ECO:0007669"/>
    <property type="project" value="InterPro"/>
</dbReference>
<keyword evidence="3" id="KW-1133">Transmembrane helix</keyword>
<dbReference type="Pfam" id="PF04966">
    <property type="entry name" value="OprB"/>
    <property type="match status" value="1"/>
</dbReference>
<dbReference type="AlphaFoldDB" id="A0A1B9DZE1"/>
<dbReference type="Gene3D" id="2.40.160.180">
    <property type="entry name" value="Carbohydrate-selective porin OprB"/>
    <property type="match status" value="1"/>
</dbReference>
<dbReference type="InterPro" id="IPR038673">
    <property type="entry name" value="OprB_sf"/>
</dbReference>
<evidence type="ECO:0000313" key="4">
    <source>
        <dbReference type="EMBL" id="OCB75072.1"/>
    </source>
</evidence>
<dbReference type="EMBL" id="LVEO01000001">
    <property type="protein sequence ID" value="OCB75072.1"/>
    <property type="molecule type" value="Genomic_DNA"/>
</dbReference>
<organism evidence="4 5">
    <name type="scientific">Flavobacterium glycines</name>
    <dbReference type="NCBI Taxonomy" id="551990"/>
    <lineage>
        <taxon>Bacteria</taxon>
        <taxon>Pseudomonadati</taxon>
        <taxon>Bacteroidota</taxon>
        <taxon>Flavobacteriia</taxon>
        <taxon>Flavobacteriales</taxon>
        <taxon>Flavobacteriaceae</taxon>
        <taxon>Flavobacterium</taxon>
    </lineage>
</organism>
<dbReference type="GO" id="GO:0016020">
    <property type="term" value="C:membrane"/>
    <property type="evidence" value="ECO:0007669"/>
    <property type="project" value="InterPro"/>
</dbReference>
<name>A0A1B9DZE1_9FLAO</name>